<dbReference type="Proteomes" id="UP000750711">
    <property type="component" value="Unassembled WGS sequence"/>
</dbReference>
<dbReference type="InterPro" id="IPR016035">
    <property type="entry name" value="Acyl_Trfase/lysoPLipase"/>
</dbReference>
<sequence>MTLISLMIGKLGMSVDECIDEYEALSAIIFREGRHLRGKLTAGIVKERYSGEVLSREIASLFTRRGRNANELMATSNLLPPNEFAHSSVVYGGLGCNNPTVRAWFHYRKSESHGELGWRGSLLISLGTGLYDQNTYHPPKRTRLQKVVHIPAAIQLMKDATTDPEDSDELMRLLAITDGVNIDYYRFSATTGVCWIKMDDYKKLDYIKSQTEEYLNLQQVRRQLRNCAVELAQGYIRRLESVNENGPAHGL</sequence>
<dbReference type="EMBL" id="JAGHQM010001562">
    <property type="protein sequence ID" value="KAH0553181.1"/>
    <property type="molecule type" value="Genomic_DNA"/>
</dbReference>
<keyword evidence="4" id="KW-1185">Reference proteome</keyword>
<dbReference type="SUPFAM" id="SSF52151">
    <property type="entry name" value="FabD/lysophospholipase-like"/>
    <property type="match status" value="1"/>
</dbReference>
<dbReference type="GO" id="GO:0019369">
    <property type="term" value="P:arachidonate metabolic process"/>
    <property type="evidence" value="ECO:0007669"/>
    <property type="project" value="TreeGrafter"/>
</dbReference>
<accession>A0A9P8IIF5</accession>
<evidence type="ECO:0008006" key="5">
    <source>
        <dbReference type="Google" id="ProtNLM"/>
    </source>
</evidence>
<dbReference type="GO" id="GO:0016042">
    <property type="term" value="P:lipid catabolic process"/>
    <property type="evidence" value="ECO:0007669"/>
    <property type="project" value="UniProtKB-KW"/>
</dbReference>
<comment type="caution">
    <text evidence="3">The sequence shown here is derived from an EMBL/GenBank/DDBJ whole genome shotgun (WGS) entry which is preliminary data.</text>
</comment>
<keyword evidence="2" id="KW-0442">Lipid degradation</keyword>
<gene>
    <name evidence="3" type="ORF">GP486_006639</name>
</gene>
<dbReference type="AlphaFoldDB" id="A0A9P8IIF5"/>
<evidence type="ECO:0000313" key="4">
    <source>
        <dbReference type="Proteomes" id="UP000750711"/>
    </source>
</evidence>
<dbReference type="GO" id="GO:0016020">
    <property type="term" value="C:membrane"/>
    <property type="evidence" value="ECO:0007669"/>
    <property type="project" value="TreeGrafter"/>
</dbReference>
<keyword evidence="2" id="KW-0443">Lipid metabolism</keyword>
<dbReference type="GO" id="GO:0047499">
    <property type="term" value="F:calcium-independent phospholipase A2 activity"/>
    <property type="evidence" value="ECO:0007669"/>
    <property type="project" value="TreeGrafter"/>
</dbReference>
<protein>
    <recommendedName>
        <fullName evidence="5">PNPLA domain-containing protein</fullName>
    </recommendedName>
</protein>
<evidence type="ECO:0000256" key="2">
    <source>
        <dbReference type="ARBA" id="ARBA00022963"/>
    </source>
</evidence>
<organism evidence="3 4">
    <name type="scientific">Trichoglossum hirsutum</name>
    <dbReference type="NCBI Taxonomy" id="265104"/>
    <lineage>
        <taxon>Eukaryota</taxon>
        <taxon>Fungi</taxon>
        <taxon>Dikarya</taxon>
        <taxon>Ascomycota</taxon>
        <taxon>Pezizomycotina</taxon>
        <taxon>Geoglossomycetes</taxon>
        <taxon>Geoglossales</taxon>
        <taxon>Geoglossaceae</taxon>
        <taxon>Trichoglossum</taxon>
    </lineage>
</organism>
<dbReference type="PANTHER" id="PTHR24185:SF1">
    <property type="entry name" value="CALCIUM-INDEPENDENT PHOSPHOLIPASE A2-GAMMA"/>
    <property type="match status" value="1"/>
</dbReference>
<keyword evidence="1" id="KW-0378">Hydrolase</keyword>
<proteinExistence type="predicted"/>
<name>A0A9P8IIF5_9PEZI</name>
<evidence type="ECO:0000313" key="3">
    <source>
        <dbReference type="EMBL" id="KAH0553181.1"/>
    </source>
</evidence>
<reference evidence="3" key="1">
    <citation type="submission" date="2021-03" db="EMBL/GenBank/DDBJ databases">
        <title>Comparative genomics and phylogenomic investigation of the class Geoglossomycetes provide insights into ecological specialization and systematics.</title>
        <authorList>
            <person name="Melie T."/>
            <person name="Pirro S."/>
            <person name="Miller A.N."/>
            <person name="Quandt A."/>
        </authorList>
    </citation>
    <scope>NUCLEOTIDE SEQUENCE</scope>
    <source>
        <strain evidence="3">CAQ_001_2017</strain>
    </source>
</reference>
<dbReference type="PANTHER" id="PTHR24185">
    <property type="entry name" value="CALCIUM-INDEPENDENT PHOSPHOLIPASE A2-GAMMA"/>
    <property type="match status" value="1"/>
</dbReference>
<dbReference type="Gene3D" id="3.40.1090.10">
    <property type="entry name" value="Cytosolic phospholipase A2 catalytic domain"/>
    <property type="match status" value="1"/>
</dbReference>
<evidence type="ECO:0000256" key="1">
    <source>
        <dbReference type="ARBA" id="ARBA00022801"/>
    </source>
</evidence>